<name>D7M4Z4_ARALL</name>
<proteinExistence type="predicted"/>
<gene>
    <name evidence="2" type="ORF">ARALYDRAFT_663840</name>
</gene>
<dbReference type="Gramene" id="Al_scaffold_0006_3905">
    <property type="protein sequence ID" value="Al_scaffold_0006_3905"/>
    <property type="gene ID" value="Al_scaffold_0006_3905"/>
</dbReference>
<dbReference type="AlphaFoldDB" id="D7M4Z4"/>
<evidence type="ECO:0000313" key="3">
    <source>
        <dbReference type="Proteomes" id="UP000008694"/>
    </source>
</evidence>
<feature type="compositionally biased region" description="Basic and acidic residues" evidence="1">
    <location>
        <begin position="58"/>
        <end position="67"/>
    </location>
</feature>
<sequence>MKTNRTRERTAEQAMKTRREVPSSHPSKIFTTNTGFRHKENKNQQYNKRKTFGPSHDSNGEKRRPPERLFATFTCQVF</sequence>
<feature type="region of interest" description="Disordered" evidence="1">
    <location>
        <begin position="1"/>
        <end position="67"/>
    </location>
</feature>
<dbReference type="Proteomes" id="UP000008694">
    <property type="component" value="Unassembled WGS sequence"/>
</dbReference>
<reference evidence="3" key="1">
    <citation type="journal article" date="2011" name="Nat. Genet.">
        <title>The Arabidopsis lyrata genome sequence and the basis of rapid genome size change.</title>
        <authorList>
            <person name="Hu T.T."/>
            <person name="Pattyn P."/>
            <person name="Bakker E.G."/>
            <person name="Cao J."/>
            <person name="Cheng J.-F."/>
            <person name="Clark R.M."/>
            <person name="Fahlgren N."/>
            <person name="Fawcett J.A."/>
            <person name="Grimwood J."/>
            <person name="Gundlach H."/>
            <person name="Haberer G."/>
            <person name="Hollister J.D."/>
            <person name="Ossowski S."/>
            <person name="Ottilar R.P."/>
            <person name="Salamov A.A."/>
            <person name="Schneeberger K."/>
            <person name="Spannagl M."/>
            <person name="Wang X."/>
            <person name="Yang L."/>
            <person name="Nasrallah M.E."/>
            <person name="Bergelson J."/>
            <person name="Carrington J.C."/>
            <person name="Gaut B.S."/>
            <person name="Schmutz J."/>
            <person name="Mayer K.F.X."/>
            <person name="Van de Peer Y."/>
            <person name="Grigoriev I.V."/>
            <person name="Nordborg M."/>
            <person name="Weigel D."/>
            <person name="Guo Y.-L."/>
        </authorList>
    </citation>
    <scope>NUCLEOTIDE SEQUENCE [LARGE SCALE GENOMIC DNA]</scope>
    <source>
        <strain evidence="3">cv. MN47</strain>
    </source>
</reference>
<feature type="compositionally biased region" description="Polar residues" evidence="1">
    <location>
        <begin position="24"/>
        <end position="35"/>
    </location>
</feature>
<organism evidence="3">
    <name type="scientific">Arabidopsis lyrata subsp. lyrata</name>
    <name type="common">Lyre-leaved rock-cress</name>
    <dbReference type="NCBI Taxonomy" id="81972"/>
    <lineage>
        <taxon>Eukaryota</taxon>
        <taxon>Viridiplantae</taxon>
        <taxon>Streptophyta</taxon>
        <taxon>Embryophyta</taxon>
        <taxon>Tracheophyta</taxon>
        <taxon>Spermatophyta</taxon>
        <taxon>Magnoliopsida</taxon>
        <taxon>eudicotyledons</taxon>
        <taxon>Gunneridae</taxon>
        <taxon>Pentapetalae</taxon>
        <taxon>rosids</taxon>
        <taxon>malvids</taxon>
        <taxon>Brassicales</taxon>
        <taxon>Brassicaceae</taxon>
        <taxon>Camelineae</taxon>
        <taxon>Arabidopsis</taxon>
    </lineage>
</organism>
<accession>D7M4Z4</accession>
<evidence type="ECO:0000313" key="2">
    <source>
        <dbReference type="EMBL" id="EFH49172.1"/>
    </source>
</evidence>
<dbReference type="EMBL" id="GL348718">
    <property type="protein sequence ID" value="EFH49172.1"/>
    <property type="molecule type" value="Genomic_DNA"/>
</dbReference>
<feature type="compositionally biased region" description="Basic and acidic residues" evidence="1">
    <location>
        <begin position="1"/>
        <end position="22"/>
    </location>
</feature>
<evidence type="ECO:0000256" key="1">
    <source>
        <dbReference type="SAM" id="MobiDB-lite"/>
    </source>
</evidence>
<dbReference type="HOGENOM" id="CLU_2625345_0_0_1"/>
<protein>
    <submittedName>
        <fullName evidence="2">Predicted protein</fullName>
    </submittedName>
</protein>
<keyword evidence="3" id="KW-1185">Reference proteome</keyword>